<evidence type="ECO:0000313" key="3">
    <source>
        <dbReference type="Proteomes" id="UP000191240"/>
    </source>
</evidence>
<dbReference type="Proteomes" id="UP000191240">
    <property type="component" value="Unassembled WGS sequence"/>
</dbReference>
<dbReference type="RefSeq" id="WP_080326253.1">
    <property type="nucleotide sequence ID" value="NZ_FQYW01000026.1"/>
</dbReference>
<dbReference type="SUPFAM" id="SSF53335">
    <property type="entry name" value="S-adenosyl-L-methionine-dependent methyltransferases"/>
    <property type="match status" value="1"/>
</dbReference>
<proteinExistence type="predicted"/>
<dbReference type="SUPFAM" id="SSF51735">
    <property type="entry name" value="NAD(P)-binding Rossmann-fold domains"/>
    <property type="match status" value="1"/>
</dbReference>
<evidence type="ECO:0000259" key="1">
    <source>
        <dbReference type="Pfam" id="PF08241"/>
    </source>
</evidence>
<dbReference type="InterPro" id="IPR029063">
    <property type="entry name" value="SAM-dependent_MTases_sf"/>
</dbReference>
<gene>
    <name evidence="2" type="ORF">SAMN02745671_02517</name>
</gene>
<organism evidence="2 3">
    <name type="scientific">Anaerovibrio lipolyticus DSM 3074</name>
    <dbReference type="NCBI Taxonomy" id="1120997"/>
    <lineage>
        <taxon>Bacteria</taxon>
        <taxon>Bacillati</taxon>
        <taxon>Bacillota</taxon>
        <taxon>Negativicutes</taxon>
        <taxon>Selenomonadales</taxon>
        <taxon>Selenomonadaceae</taxon>
        <taxon>Anaerovibrio</taxon>
    </lineage>
</organism>
<dbReference type="EMBL" id="FQYW01000026">
    <property type="protein sequence ID" value="SHJ04794.1"/>
    <property type="molecule type" value="Genomic_DNA"/>
</dbReference>
<evidence type="ECO:0000313" key="2">
    <source>
        <dbReference type="EMBL" id="SHJ04794.1"/>
    </source>
</evidence>
<feature type="domain" description="Methyltransferase type 11" evidence="1">
    <location>
        <begin position="174"/>
        <end position="225"/>
    </location>
</feature>
<dbReference type="InterPro" id="IPR036291">
    <property type="entry name" value="NAD(P)-bd_dom_sf"/>
</dbReference>
<dbReference type="GO" id="GO:0008757">
    <property type="term" value="F:S-adenosylmethionine-dependent methyltransferase activity"/>
    <property type="evidence" value="ECO:0007669"/>
    <property type="project" value="InterPro"/>
</dbReference>
<dbReference type="AlphaFoldDB" id="A0A1M6G4H2"/>
<dbReference type="Pfam" id="PF08241">
    <property type="entry name" value="Methyltransf_11"/>
    <property type="match status" value="1"/>
</dbReference>
<reference evidence="2 3" key="1">
    <citation type="submission" date="2016-11" db="EMBL/GenBank/DDBJ databases">
        <authorList>
            <person name="Jaros S."/>
            <person name="Januszkiewicz K."/>
            <person name="Wedrychowicz H."/>
        </authorList>
    </citation>
    <scope>NUCLEOTIDE SEQUENCE [LARGE SCALE GENOMIC DNA]</scope>
    <source>
        <strain evidence="2 3">DSM 3074</strain>
    </source>
</reference>
<dbReference type="InterPro" id="IPR013216">
    <property type="entry name" value="Methyltransf_11"/>
</dbReference>
<dbReference type="OrthoDB" id="43862at2"/>
<dbReference type="GO" id="GO:0032259">
    <property type="term" value="P:methylation"/>
    <property type="evidence" value="ECO:0007669"/>
    <property type="project" value="UniProtKB-KW"/>
</dbReference>
<dbReference type="Gene3D" id="3.40.50.720">
    <property type="entry name" value="NAD(P)-binding Rossmann-like Domain"/>
    <property type="match status" value="1"/>
</dbReference>
<protein>
    <submittedName>
        <fullName evidence="2">Methyltransferase domain-containing protein</fullName>
    </submittedName>
</protein>
<name>A0A1M6G4H2_9FIRM</name>
<keyword evidence="2" id="KW-0808">Transferase</keyword>
<accession>A0A1M6G4H2</accession>
<dbReference type="Gene3D" id="3.40.50.150">
    <property type="entry name" value="Vaccinia Virus protein VP39"/>
    <property type="match status" value="1"/>
</dbReference>
<keyword evidence="2" id="KW-0489">Methyltransferase</keyword>
<sequence>MKIAVYGAGMVGKKILSFPLRKNNEIVLWVDGNEKIWGSTLAGASGSYKVESPMELMNKEFDILLLAVINGWLDVRDKCIDMGVDSDKIVLAEGWSRVDYYVDELDRYFDIEKKPFVPFTKTPVINPLGHCGGETGKAQNRRKREGFFEKYCQGEGLDIGCGNDPVVDGVYGWDLMNGDAQYLKGVDDDSLDFVYSSHCLEHMIDVKIALYNWFRVLKAGGYLILYIPHRDLYEKKKELPSRFNPHHKHMFILGGDTNAYTLDIMEEISRSLKGYSVEYAKVCDEGYSVTNPKLPSDGEYSIEVVIKKG</sequence>